<organism evidence="1 2">
    <name type="scientific">Anaeromicrobium sediminis</name>
    <dbReference type="NCBI Taxonomy" id="1478221"/>
    <lineage>
        <taxon>Bacteria</taxon>
        <taxon>Bacillati</taxon>
        <taxon>Bacillota</taxon>
        <taxon>Clostridia</taxon>
        <taxon>Peptostreptococcales</taxon>
        <taxon>Thermotaleaceae</taxon>
        <taxon>Anaeromicrobium</taxon>
    </lineage>
</organism>
<dbReference type="PROSITE" id="PS51257">
    <property type="entry name" value="PROKAR_LIPOPROTEIN"/>
    <property type="match status" value="1"/>
</dbReference>
<proteinExistence type="predicted"/>
<evidence type="ECO:0000313" key="2">
    <source>
        <dbReference type="Proteomes" id="UP000216024"/>
    </source>
</evidence>
<name>A0A267MK54_9FIRM</name>
<protein>
    <recommendedName>
        <fullName evidence="3">Lipoprotein</fullName>
    </recommendedName>
</protein>
<dbReference type="AlphaFoldDB" id="A0A267MK54"/>
<dbReference type="OrthoDB" id="2677224at2"/>
<dbReference type="EMBL" id="NIBG01000009">
    <property type="protein sequence ID" value="PAB59173.1"/>
    <property type="molecule type" value="Genomic_DNA"/>
</dbReference>
<gene>
    <name evidence="1" type="ORF">CCE28_11685</name>
</gene>
<dbReference type="Proteomes" id="UP000216024">
    <property type="component" value="Unassembled WGS sequence"/>
</dbReference>
<comment type="caution">
    <text evidence="1">The sequence shown here is derived from an EMBL/GenBank/DDBJ whole genome shotgun (WGS) entry which is preliminary data.</text>
</comment>
<reference evidence="1 2" key="1">
    <citation type="submission" date="2017-06" db="EMBL/GenBank/DDBJ databases">
        <title>Draft genome sequence of anaerobic fermentative bacterium Anaeromicrobium sediminis DY2726D isolated from West Pacific Ocean sediments.</title>
        <authorList>
            <person name="Zeng X."/>
        </authorList>
    </citation>
    <scope>NUCLEOTIDE SEQUENCE [LARGE SCALE GENOMIC DNA]</scope>
    <source>
        <strain evidence="1 2">DY2726D</strain>
    </source>
</reference>
<dbReference type="RefSeq" id="WP_095133903.1">
    <property type="nucleotide sequence ID" value="NZ_NIBG01000009.1"/>
</dbReference>
<sequence length="472" mass="55531">MKHKIFVVIILVILLSGCMDLKIEKADNVVAPNNKAIPVKGSWNIKDYRLILNDLNVENNLNRWINNKIIFSEDKVQIGDEICKNPSYKVKRVNSEKYFSNTYKVSPKSLGISKNEVEIIDITYNGKLFAEFIKIDDNDLVFFVDYIFFNVKKMSNEQELESIKAPMDKKISKTGVLIGMRSDSKEYKTIWISTKENKPNPILEMNSLFVPRKTGFWKVGLTEDEYEIPNLIYAYPIKNEEDVIREEDYEWNKEKKIVFAASEYMGIEYRDNETNEMRFKVIPIDAVHEGVGIKVSDVGGNKLKEDYSVGFKRLLNSLHKGIYDSLDKNLREDNFMLYRQKGHWAMKGRTYYNDSRRDYFDFEVDKFPSKKLVNYDKFHISWLEVEKKVPDAIDAFTSPNRDVAIIISDKKIYMYKIEEIDLSKNPMVVIDKKEDEKVVMAEWAIYSYVDKWDKIIKEEIEKDMKKNNMEKE</sequence>
<evidence type="ECO:0000313" key="1">
    <source>
        <dbReference type="EMBL" id="PAB59173.1"/>
    </source>
</evidence>
<keyword evidence="2" id="KW-1185">Reference proteome</keyword>
<accession>A0A267MK54</accession>
<evidence type="ECO:0008006" key="3">
    <source>
        <dbReference type="Google" id="ProtNLM"/>
    </source>
</evidence>